<name>A0A5J5EY31_9PEZI</name>
<feature type="region of interest" description="Disordered" evidence="1">
    <location>
        <begin position="1"/>
        <end position="50"/>
    </location>
</feature>
<proteinExistence type="predicted"/>
<feature type="compositionally biased region" description="Basic and acidic residues" evidence="1">
    <location>
        <begin position="14"/>
        <end position="30"/>
    </location>
</feature>
<dbReference type="EMBL" id="VXIS01000082">
    <property type="protein sequence ID" value="KAA8906936.1"/>
    <property type="molecule type" value="Genomic_DNA"/>
</dbReference>
<feature type="compositionally biased region" description="Basic residues" evidence="1">
    <location>
        <begin position="1"/>
        <end position="13"/>
    </location>
</feature>
<evidence type="ECO:0000313" key="3">
    <source>
        <dbReference type="EMBL" id="KAA8906936.1"/>
    </source>
</evidence>
<protein>
    <submittedName>
        <fullName evidence="3">Uncharacterized protein</fullName>
    </submittedName>
</protein>
<comment type="caution">
    <text evidence="3">The sequence shown here is derived from an EMBL/GenBank/DDBJ whole genome shotgun (WGS) entry which is preliminary data.</text>
</comment>
<dbReference type="Proteomes" id="UP000326924">
    <property type="component" value="Unassembled WGS sequence"/>
</dbReference>
<evidence type="ECO:0000256" key="1">
    <source>
        <dbReference type="SAM" id="MobiDB-lite"/>
    </source>
</evidence>
<dbReference type="InParanoid" id="A0A5J5EY31"/>
<reference evidence="3 4" key="1">
    <citation type="submission" date="2019-09" db="EMBL/GenBank/DDBJ databases">
        <title>Draft genome of the ectomycorrhizal ascomycete Sphaerosporella brunnea.</title>
        <authorList>
            <consortium name="DOE Joint Genome Institute"/>
            <person name="Benucci G.M."/>
            <person name="Marozzi G."/>
            <person name="Antonielli L."/>
            <person name="Sanchez S."/>
            <person name="Marco P."/>
            <person name="Wang X."/>
            <person name="Falini L.B."/>
            <person name="Barry K."/>
            <person name="Haridas S."/>
            <person name="Lipzen A."/>
            <person name="Labutti K."/>
            <person name="Grigoriev I.V."/>
            <person name="Murat C."/>
            <person name="Martin F."/>
            <person name="Albertini E."/>
            <person name="Donnini D."/>
            <person name="Bonito G."/>
        </authorList>
    </citation>
    <scope>NUCLEOTIDE SEQUENCE [LARGE SCALE GENOMIC DNA]</scope>
    <source>
        <strain evidence="3 4">Sb_GMNB300</strain>
    </source>
</reference>
<evidence type="ECO:0000313" key="2">
    <source>
        <dbReference type="EMBL" id="KAA8906927.1"/>
    </source>
</evidence>
<sequence>MPRGKNKARKASARKAEKNPEALNDSEKTPDPVPHCPPSTEEAKSNPYTSEITPEVLRICPLRETLRNRHPGFRRCLGSGQGLPSTLVLGKPFNDFLKSCESPHLDRFLGSHRKHRELMFSVFDDEQVYVRPTMQDSLTVKMACDATNPSMPEFMHIIRWCLGIEEGQSVPVELMDRNYHDCVRENFRRLKATQMAFFVEVTMWEDEGREEWEKSVRSHVARKQKQLLAEIPMQATTNCI</sequence>
<evidence type="ECO:0000313" key="4">
    <source>
        <dbReference type="Proteomes" id="UP000326924"/>
    </source>
</evidence>
<dbReference type="EMBL" id="VXIS01000082">
    <property type="protein sequence ID" value="KAA8906927.1"/>
    <property type="molecule type" value="Genomic_DNA"/>
</dbReference>
<organism evidence="3 4">
    <name type="scientific">Sphaerosporella brunnea</name>
    <dbReference type="NCBI Taxonomy" id="1250544"/>
    <lineage>
        <taxon>Eukaryota</taxon>
        <taxon>Fungi</taxon>
        <taxon>Dikarya</taxon>
        <taxon>Ascomycota</taxon>
        <taxon>Pezizomycotina</taxon>
        <taxon>Pezizomycetes</taxon>
        <taxon>Pezizales</taxon>
        <taxon>Pyronemataceae</taxon>
        <taxon>Sphaerosporella</taxon>
    </lineage>
</organism>
<dbReference type="OrthoDB" id="5503869at2759"/>
<keyword evidence="4" id="KW-1185">Reference proteome</keyword>
<dbReference type="AlphaFoldDB" id="A0A5J5EY31"/>
<accession>A0A5J5EY31</accession>
<gene>
    <name evidence="2" type="ORF">FN846DRAFT_706834</name>
    <name evidence="3" type="ORF">FN846DRAFT_706942</name>
</gene>